<accession>A0A834IXK8</accession>
<dbReference type="Proteomes" id="UP000625711">
    <property type="component" value="Unassembled WGS sequence"/>
</dbReference>
<dbReference type="EMBL" id="JAACXV010000045">
    <property type="protein sequence ID" value="KAF7285760.1"/>
    <property type="molecule type" value="Genomic_DNA"/>
</dbReference>
<comment type="caution">
    <text evidence="1">The sequence shown here is derived from an EMBL/GenBank/DDBJ whole genome shotgun (WGS) entry which is preliminary data.</text>
</comment>
<name>A0A834IXK8_RHYFE</name>
<evidence type="ECO:0000313" key="1">
    <source>
        <dbReference type="EMBL" id="KAF7285760.1"/>
    </source>
</evidence>
<gene>
    <name evidence="1" type="ORF">GWI33_010128</name>
</gene>
<dbReference type="AlphaFoldDB" id="A0A834IXK8"/>
<evidence type="ECO:0000313" key="2">
    <source>
        <dbReference type="Proteomes" id="UP000625711"/>
    </source>
</evidence>
<sequence length="231" mass="26182">MTGDPNQKNPPSIFRFEAYPGSSNTSQWDSTLAQSKYMNFPVQTESSVIYSRLINQQLQYPFPAQIPSTFSFGGQQSVNPFQCQVQRNSDVDGTMKQILGKRKTDSPPLQPYKQHITEEKMAEHMSKLHISSETASSPLEPESVKNKRLYMCEEMRKLRNDPIIPPSLVSGIQRPCTALVLWQPPLRILPCLASEPNINLDKEDMNKNSPDIKSMETIETDSEANIMEMDV</sequence>
<keyword evidence="2" id="KW-1185">Reference proteome</keyword>
<reference evidence="1" key="1">
    <citation type="submission" date="2020-08" db="EMBL/GenBank/DDBJ databases">
        <title>Genome sequencing and assembly of the red palm weevil Rhynchophorus ferrugineus.</title>
        <authorList>
            <person name="Dias G.B."/>
            <person name="Bergman C.M."/>
            <person name="Manee M."/>
        </authorList>
    </citation>
    <scope>NUCLEOTIDE SEQUENCE</scope>
    <source>
        <strain evidence="1">AA-2017</strain>
        <tissue evidence="1">Whole larva</tissue>
    </source>
</reference>
<dbReference type="PANTHER" id="PTHR16246:SF2">
    <property type="entry name" value="HOST CELL FACTOR C1 REGULATOR 1"/>
    <property type="match status" value="1"/>
</dbReference>
<dbReference type="PANTHER" id="PTHR16246">
    <property type="entry name" value="HOST CELL FACTOR C1 REGULATOR 1"/>
    <property type="match status" value="1"/>
</dbReference>
<protein>
    <submittedName>
        <fullName evidence="1">Uncharacterized protein</fullName>
    </submittedName>
</protein>
<dbReference type="InterPro" id="IPR029195">
    <property type="entry name" value="HCFC1R1"/>
</dbReference>
<organism evidence="1 2">
    <name type="scientific">Rhynchophorus ferrugineus</name>
    <name type="common">Red palm weevil</name>
    <name type="synonym">Curculio ferrugineus</name>
    <dbReference type="NCBI Taxonomy" id="354439"/>
    <lineage>
        <taxon>Eukaryota</taxon>
        <taxon>Metazoa</taxon>
        <taxon>Ecdysozoa</taxon>
        <taxon>Arthropoda</taxon>
        <taxon>Hexapoda</taxon>
        <taxon>Insecta</taxon>
        <taxon>Pterygota</taxon>
        <taxon>Neoptera</taxon>
        <taxon>Endopterygota</taxon>
        <taxon>Coleoptera</taxon>
        <taxon>Polyphaga</taxon>
        <taxon>Cucujiformia</taxon>
        <taxon>Curculionidae</taxon>
        <taxon>Dryophthorinae</taxon>
        <taxon>Rhynchophorus</taxon>
    </lineage>
</organism>
<proteinExistence type="predicted"/>
<dbReference type="OrthoDB" id="6723881at2759"/>